<reference evidence="9" key="1">
    <citation type="submission" date="2021-05" db="EMBL/GenBank/DDBJ databases">
        <authorList>
            <person name="Pietrasiak N."/>
            <person name="Ward R."/>
            <person name="Stajich J.E."/>
            <person name="Kurbessoian T."/>
        </authorList>
    </citation>
    <scope>NUCLEOTIDE SEQUENCE</scope>
    <source>
        <strain evidence="9">GSE-TBD4-15B</strain>
    </source>
</reference>
<evidence type="ECO:0000256" key="1">
    <source>
        <dbReference type="ARBA" id="ARBA00001961"/>
    </source>
</evidence>
<keyword evidence="3" id="KW-0847">Vitamin C</keyword>
<keyword evidence="2" id="KW-0479">Metal-binding</keyword>
<dbReference type="PROSITE" id="PS51471">
    <property type="entry name" value="FE2OG_OXY"/>
    <property type="match status" value="1"/>
</dbReference>
<protein>
    <submittedName>
        <fullName evidence="9">2OG-Fe(II) oxygenase</fullName>
    </submittedName>
</protein>
<comment type="caution">
    <text evidence="9">The sequence shown here is derived from an EMBL/GenBank/DDBJ whole genome shotgun (WGS) entry which is preliminary data.</text>
</comment>
<evidence type="ECO:0000256" key="2">
    <source>
        <dbReference type="ARBA" id="ARBA00022723"/>
    </source>
</evidence>
<accession>A0A951PAX7</accession>
<dbReference type="InterPro" id="IPR051559">
    <property type="entry name" value="HIF_prolyl_hydroxylases"/>
</dbReference>
<comment type="cofactor">
    <cofactor evidence="1">
        <name>L-ascorbate</name>
        <dbReference type="ChEBI" id="CHEBI:38290"/>
    </cofactor>
</comment>
<evidence type="ECO:0000256" key="5">
    <source>
        <dbReference type="ARBA" id="ARBA00023002"/>
    </source>
</evidence>
<dbReference type="Pfam" id="PF13640">
    <property type="entry name" value="2OG-FeII_Oxy_3"/>
    <property type="match status" value="1"/>
</dbReference>
<name>A0A951PAX7_9CYAN</name>
<dbReference type="GO" id="GO:0005506">
    <property type="term" value="F:iron ion binding"/>
    <property type="evidence" value="ECO:0007669"/>
    <property type="project" value="InterPro"/>
</dbReference>
<dbReference type="InterPro" id="IPR006620">
    <property type="entry name" value="Pro_4_hyd_alph"/>
</dbReference>
<keyword evidence="4" id="KW-0223">Dioxygenase</keyword>
<evidence type="ECO:0000259" key="8">
    <source>
        <dbReference type="PROSITE" id="PS51471"/>
    </source>
</evidence>
<feature type="region of interest" description="Disordered" evidence="7">
    <location>
        <begin position="1"/>
        <end position="33"/>
    </location>
</feature>
<dbReference type="Gene3D" id="2.60.120.620">
    <property type="entry name" value="q2cbj1_9rhob like domain"/>
    <property type="match status" value="1"/>
</dbReference>
<keyword evidence="6" id="KW-0408">Iron</keyword>
<gene>
    <name evidence="9" type="ORF">KME07_11700</name>
</gene>
<proteinExistence type="predicted"/>
<dbReference type="InterPro" id="IPR044862">
    <property type="entry name" value="Pro_4_hyd_alph_FE2OG_OXY"/>
</dbReference>
<dbReference type="PANTHER" id="PTHR12907:SF26">
    <property type="entry name" value="HIF PROLYL HYDROXYLASE, ISOFORM C"/>
    <property type="match status" value="1"/>
</dbReference>
<organism evidence="9 10">
    <name type="scientific">Pegethrix bostrychoides GSE-TBD4-15B</name>
    <dbReference type="NCBI Taxonomy" id="2839662"/>
    <lineage>
        <taxon>Bacteria</taxon>
        <taxon>Bacillati</taxon>
        <taxon>Cyanobacteriota</taxon>
        <taxon>Cyanophyceae</taxon>
        <taxon>Oculatellales</taxon>
        <taxon>Oculatellaceae</taxon>
        <taxon>Pegethrix</taxon>
    </lineage>
</organism>
<dbReference type="AlphaFoldDB" id="A0A951PAX7"/>
<evidence type="ECO:0000256" key="6">
    <source>
        <dbReference type="ARBA" id="ARBA00023004"/>
    </source>
</evidence>
<dbReference type="InterPro" id="IPR005123">
    <property type="entry name" value="Oxoglu/Fe-dep_dioxygenase_dom"/>
</dbReference>
<sequence>MKRKGFAPQQKERADLTSVQRREAQGEEQAERSAEQSEVAVTILLAGGQQYSVVVAPNDALLQDLYQTMMAESGSIQKLFQISLNQGQAMLTFHSSQLVGVITEPPLLIEQNPQHLKQDPKNLNGSIPPVSPLAATSPLVSEYWQLDNFLSAEEHRGLLNYVKQHELEFVPTSTFTGVENYRESVVLYSFPEYAALISKRIHAILPDLIRKFELPPFVISQIEAQLTAHNDGQFYKIHNDNGSEDTATRELTYVYYFYQEPKPFTGGELRIYDSQIQNNYYVQADSSKTVEPRNNSIVFFLSRYMHEVLPIRCPSGRFADSRFTINGWIRR</sequence>
<evidence type="ECO:0000313" key="10">
    <source>
        <dbReference type="Proteomes" id="UP000707356"/>
    </source>
</evidence>
<dbReference type="GO" id="GO:0016705">
    <property type="term" value="F:oxidoreductase activity, acting on paired donors, with incorporation or reduction of molecular oxygen"/>
    <property type="evidence" value="ECO:0007669"/>
    <property type="project" value="InterPro"/>
</dbReference>
<dbReference type="EMBL" id="JAHHHV010000065">
    <property type="protein sequence ID" value="MBW4466088.1"/>
    <property type="molecule type" value="Genomic_DNA"/>
</dbReference>
<dbReference type="SMART" id="SM00702">
    <property type="entry name" value="P4Hc"/>
    <property type="match status" value="1"/>
</dbReference>
<evidence type="ECO:0000256" key="3">
    <source>
        <dbReference type="ARBA" id="ARBA00022896"/>
    </source>
</evidence>
<keyword evidence="5" id="KW-0560">Oxidoreductase</keyword>
<reference evidence="9" key="2">
    <citation type="journal article" date="2022" name="Microbiol. Resour. Announc.">
        <title>Metagenome Sequencing to Explore Phylogenomics of Terrestrial Cyanobacteria.</title>
        <authorList>
            <person name="Ward R.D."/>
            <person name="Stajich J.E."/>
            <person name="Johansen J.R."/>
            <person name="Huntemann M."/>
            <person name="Clum A."/>
            <person name="Foster B."/>
            <person name="Foster B."/>
            <person name="Roux S."/>
            <person name="Palaniappan K."/>
            <person name="Varghese N."/>
            <person name="Mukherjee S."/>
            <person name="Reddy T.B.K."/>
            <person name="Daum C."/>
            <person name="Copeland A."/>
            <person name="Chen I.A."/>
            <person name="Ivanova N.N."/>
            <person name="Kyrpides N.C."/>
            <person name="Shapiro N."/>
            <person name="Eloe-Fadrosh E.A."/>
            <person name="Pietrasiak N."/>
        </authorList>
    </citation>
    <scope>NUCLEOTIDE SEQUENCE</scope>
    <source>
        <strain evidence="9">GSE-TBD4-15B</strain>
    </source>
</reference>
<evidence type="ECO:0000256" key="4">
    <source>
        <dbReference type="ARBA" id="ARBA00022964"/>
    </source>
</evidence>
<evidence type="ECO:0000256" key="7">
    <source>
        <dbReference type="SAM" id="MobiDB-lite"/>
    </source>
</evidence>
<evidence type="ECO:0000313" key="9">
    <source>
        <dbReference type="EMBL" id="MBW4466088.1"/>
    </source>
</evidence>
<feature type="domain" description="Fe2OG dioxygenase" evidence="8">
    <location>
        <begin position="212"/>
        <end position="331"/>
    </location>
</feature>
<dbReference type="Proteomes" id="UP000707356">
    <property type="component" value="Unassembled WGS sequence"/>
</dbReference>
<dbReference type="GO" id="GO:0031418">
    <property type="term" value="F:L-ascorbic acid binding"/>
    <property type="evidence" value="ECO:0007669"/>
    <property type="project" value="UniProtKB-KW"/>
</dbReference>
<feature type="compositionally biased region" description="Basic and acidic residues" evidence="7">
    <location>
        <begin position="10"/>
        <end position="33"/>
    </location>
</feature>
<dbReference type="PANTHER" id="PTHR12907">
    <property type="entry name" value="EGL NINE HOMOLOG-RELATED"/>
    <property type="match status" value="1"/>
</dbReference>
<dbReference type="GO" id="GO:0051213">
    <property type="term" value="F:dioxygenase activity"/>
    <property type="evidence" value="ECO:0007669"/>
    <property type="project" value="UniProtKB-KW"/>
</dbReference>